<protein>
    <recommendedName>
        <fullName evidence="10">Protein FATTY ACID EXPORT 3, chloroplastic</fullName>
    </recommendedName>
</protein>
<feature type="transmembrane region" description="Helical" evidence="7">
    <location>
        <begin position="245"/>
        <end position="261"/>
    </location>
</feature>
<evidence type="ECO:0000256" key="6">
    <source>
        <dbReference type="SAM" id="MobiDB-lite"/>
    </source>
</evidence>
<feature type="compositionally biased region" description="Low complexity" evidence="6">
    <location>
        <begin position="9"/>
        <end position="25"/>
    </location>
</feature>
<gene>
    <name evidence="8" type="ORF">VitviT2T_011929</name>
</gene>
<evidence type="ECO:0000256" key="3">
    <source>
        <dbReference type="ARBA" id="ARBA00022692"/>
    </source>
</evidence>
<keyword evidence="5 7" id="KW-0472">Membrane</keyword>
<keyword evidence="3 7" id="KW-0812">Transmembrane</keyword>
<dbReference type="Proteomes" id="UP001227230">
    <property type="component" value="Chromosome 8"/>
</dbReference>
<reference evidence="8 9" key="1">
    <citation type="journal article" date="2023" name="Hortic Res">
        <title>The complete reference genome for grapevine (Vitis vinifera L.) genetics and breeding.</title>
        <authorList>
            <person name="Shi X."/>
            <person name="Cao S."/>
            <person name="Wang X."/>
            <person name="Huang S."/>
            <person name="Wang Y."/>
            <person name="Liu Z."/>
            <person name="Liu W."/>
            <person name="Leng X."/>
            <person name="Peng Y."/>
            <person name="Wang N."/>
            <person name="Wang Y."/>
            <person name="Ma Z."/>
            <person name="Xu X."/>
            <person name="Zhang F."/>
            <person name="Xue H."/>
            <person name="Zhong H."/>
            <person name="Wang Y."/>
            <person name="Zhang K."/>
            <person name="Velt A."/>
            <person name="Avia K."/>
            <person name="Holtgrawe D."/>
            <person name="Grimplet J."/>
            <person name="Matus J.T."/>
            <person name="Ware D."/>
            <person name="Wu X."/>
            <person name="Wang H."/>
            <person name="Liu C."/>
            <person name="Fang Y."/>
            <person name="Rustenholz C."/>
            <person name="Cheng Z."/>
            <person name="Xiao H."/>
            <person name="Zhou Y."/>
        </authorList>
    </citation>
    <scope>NUCLEOTIDE SEQUENCE [LARGE SCALE GENOMIC DNA]</scope>
    <source>
        <strain evidence="9">cv. Pinot noir / PN40024</strain>
        <tissue evidence="8">Leaf</tissue>
    </source>
</reference>
<proteinExistence type="inferred from homology"/>
<evidence type="ECO:0000256" key="1">
    <source>
        <dbReference type="ARBA" id="ARBA00004370"/>
    </source>
</evidence>
<feature type="transmembrane region" description="Helical" evidence="7">
    <location>
        <begin position="219"/>
        <end position="239"/>
    </location>
</feature>
<feature type="transmembrane region" description="Helical" evidence="7">
    <location>
        <begin position="273"/>
        <end position="289"/>
    </location>
</feature>
<feature type="transmembrane region" description="Helical" evidence="7">
    <location>
        <begin position="301"/>
        <end position="319"/>
    </location>
</feature>
<feature type="region of interest" description="Disordered" evidence="6">
    <location>
        <begin position="1"/>
        <end position="57"/>
    </location>
</feature>
<evidence type="ECO:0008006" key="10">
    <source>
        <dbReference type="Google" id="ProtNLM"/>
    </source>
</evidence>
<comment type="subcellular location">
    <subcellularLocation>
        <location evidence="1">Membrane</location>
    </subcellularLocation>
</comment>
<keyword evidence="4 7" id="KW-1133">Transmembrane helix</keyword>
<dbReference type="PANTHER" id="PTHR12668:SF43">
    <property type="entry name" value="TRANSMEMBRANE PROTEIN 14 HOMOLOG"/>
    <property type="match status" value="1"/>
</dbReference>
<dbReference type="InterPro" id="IPR044890">
    <property type="entry name" value="TMEM14_sf"/>
</dbReference>
<dbReference type="Pfam" id="PF03647">
    <property type="entry name" value="Tmemb_14"/>
    <property type="match status" value="1"/>
</dbReference>
<accession>A0ABY9CCK4</accession>
<feature type="compositionally biased region" description="Low complexity" evidence="6">
    <location>
        <begin position="33"/>
        <end position="46"/>
    </location>
</feature>
<feature type="compositionally biased region" description="Basic and acidic residues" evidence="6">
    <location>
        <begin position="93"/>
        <end position="105"/>
    </location>
</feature>
<organism evidence="8 9">
    <name type="scientific">Vitis vinifera</name>
    <name type="common">Grape</name>
    <dbReference type="NCBI Taxonomy" id="29760"/>
    <lineage>
        <taxon>Eukaryota</taxon>
        <taxon>Viridiplantae</taxon>
        <taxon>Streptophyta</taxon>
        <taxon>Embryophyta</taxon>
        <taxon>Tracheophyta</taxon>
        <taxon>Spermatophyta</taxon>
        <taxon>Magnoliopsida</taxon>
        <taxon>eudicotyledons</taxon>
        <taxon>Gunneridae</taxon>
        <taxon>Pentapetalae</taxon>
        <taxon>rosids</taxon>
        <taxon>Vitales</taxon>
        <taxon>Vitaceae</taxon>
        <taxon>Viteae</taxon>
        <taxon>Vitis</taxon>
    </lineage>
</organism>
<comment type="similarity">
    <text evidence="2">Belongs to the TMEM14 family.</text>
</comment>
<name>A0ABY9CCK4_VITVI</name>
<evidence type="ECO:0000313" key="9">
    <source>
        <dbReference type="Proteomes" id="UP001227230"/>
    </source>
</evidence>
<evidence type="ECO:0000256" key="5">
    <source>
        <dbReference type="ARBA" id="ARBA00023136"/>
    </source>
</evidence>
<dbReference type="EMBL" id="CP126655">
    <property type="protein sequence ID" value="WJZ92959.1"/>
    <property type="molecule type" value="Genomic_DNA"/>
</dbReference>
<dbReference type="Gene3D" id="1.10.10.1740">
    <property type="entry name" value="Transmembrane protein 14-like"/>
    <property type="match status" value="1"/>
</dbReference>
<sequence>MSVTLESISLSSPNPNPSPTTGSPLRITPYHPSSQSSSSLRFASLLGPRPRSRPHGVSAVARTLSPIGLGHGLVPLTRRTSCNRLVLASAASREDSSKIEVEKENTNVGAGAEASEEEWQKTLASLKEQALKMQSVSQEAYEIYSERAKVILIETSKQLKAQADKASQDLNELAKVIGEDGKEYLSLAAENSPVPLKDVVETFTSPSDDLDKISKVRDFYLGIPYGVALSVGGLLSFMLTGSIPAVRFGVILGGALLALSISSLRAWKKGESLALALKGQTAIAGIIFLREICLLSQKPSFSTRLATIISGAMVAFYLYRIMLDGDLIKGSNGEDGKEN</sequence>
<feature type="region of interest" description="Disordered" evidence="6">
    <location>
        <begin position="93"/>
        <end position="114"/>
    </location>
</feature>
<evidence type="ECO:0000256" key="2">
    <source>
        <dbReference type="ARBA" id="ARBA00007590"/>
    </source>
</evidence>
<evidence type="ECO:0000256" key="7">
    <source>
        <dbReference type="SAM" id="Phobius"/>
    </source>
</evidence>
<evidence type="ECO:0000256" key="4">
    <source>
        <dbReference type="ARBA" id="ARBA00022989"/>
    </source>
</evidence>
<keyword evidence="9" id="KW-1185">Reference proteome</keyword>
<evidence type="ECO:0000313" key="8">
    <source>
        <dbReference type="EMBL" id="WJZ92959.1"/>
    </source>
</evidence>
<dbReference type="PANTHER" id="PTHR12668">
    <property type="entry name" value="TRANSMEMBRANE PROTEIN 14, 15"/>
    <property type="match status" value="1"/>
</dbReference>
<dbReference type="InterPro" id="IPR005349">
    <property type="entry name" value="TMEM14"/>
</dbReference>